<feature type="chain" id="PRO_5046499935" evidence="1">
    <location>
        <begin position="29"/>
        <end position="87"/>
    </location>
</feature>
<keyword evidence="1" id="KW-0732">Signal</keyword>
<comment type="caution">
    <text evidence="2">The sequence shown here is derived from an EMBL/GenBank/DDBJ whole genome shotgun (WGS) entry which is preliminary data.</text>
</comment>
<dbReference type="RefSeq" id="WP_033274636.1">
    <property type="nucleotide sequence ID" value="NZ_KL503830.1"/>
</dbReference>
<evidence type="ECO:0000256" key="1">
    <source>
        <dbReference type="SAM" id="SignalP"/>
    </source>
</evidence>
<name>A0ABR4T580_9ACTN</name>
<gene>
    <name evidence="2" type="ORF">DJ64_33890</name>
</gene>
<proteinExistence type="predicted"/>
<feature type="signal peptide" evidence="1">
    <location>
        <begin position="1"/>
        <end position="28"/>
    </location>
</feature>
<protein>
    <submittedName>
        <fullName evidence="2">Uncharacterized protein</fullName>
    </submittedName>
</protein>
<organism evidence="2 3">
    <name type="scientific">Streptomyces griseorubens</name>
    <dbReference type="NCBI Taxonomy" id="66897"/>
    <lineage>
        <taxon>Bacteria</taxon>
        <taxon>Bacillati</taxon>
        <taxon>Actinomycetota</taxon>
        <taxon>Actinomycetes</taxon>
        <taxon>Kitasatosporales</taxon>
        <taxon>Streptomycetaceae</taxon>
        <taxon>Streptomyces</taxon>
        <taxon>Streptomyces althioticus group</taxon>
    </lineage>
</organism>
<accession>A0ABR4T580</accession>
<evidence type="ECO:0000313" key="3">
    <source>
        <dbReference type="Proteomes" id="UP000027632"/>
    </source>
</evidence>
<evidence type="ECO:0000313" key="2">
    <source>
        <dbReference type="EMBL" id="KEG42151.1"/>
    </source>
</evidence>
<dbReference type="EMBL" id="JJMG01000087">
    <property type="protein sequence ID" value="KEG42151.1"/>
    <property type="molecule type" value="Genomic_DNA"/>
</dbReference>
<dbReference type="Proteomes" id="UP000027632">
    <property type="component" value="Unassembled WGS sequence"/>
</dbReference>
<reference evidence="2 3" key="1">
    <citation type="submission" date="2014-04" db="EMBL/GenBank/DDBJ databases">
        <title>Draft genome sequence of the novel Streptomyces griseorubens JSD-1 playing a role in carbon and nitrogen cycle.</title>
        <authorList>
            <consortium name="Shanghai Jiao Tong University"/>
            <person name="Feng H."/>
            <person name="Sun Y."/>
            <person name="Zhi Y."/>
            <person name="Mao L."/>
            <person name="Luo Y."/>
            <person name="Wei X."/>
            <person name="Zhou P."/>
        </authorList>
    </citation>
    <scope>NUCLEOTIDE SEQUENCE [LARGE SCALE GENOMIC DNA]</scope>
    <source>
        <strain evidence="2 3">JSD-1</strain>
    </source>
</reference>
<sequence>MVKSKKIATAVTGVLGGLALLAFGAVQAVGAENPGKCAEDENGKVRCVQVDEYRVTDTENGVRVDNRTAQTCSGTGELTCASNLVVG</sequence>
<keyword evidence="3" id="KW-1185">Reference proteome</keyword>